<dbReference type="AlphaFoldDB" id="H3ADV5"/>
<dbReference type="InParanoid" id="H3ADV5"/>
<evidence type="ECO:0000313" key="1">
    <source>
        <dbReference type="Ensembl" id="ENSLACP00000007826.1"/>
    </source>
</evidence>
<organism evidence="1 2">
    <name type="scientific">Latimeria chalumnae</name>
    <name type="common">Coelacanth</name>
    <dbReference type="NCBI Taxonomy" id="7897"/>
    <lineage>
        <taxon>Eukaryota</taxon>
        <taxon>Metazoa</taxon>
        <taxon>Chordata</taxon>
        <taxon>Craniata</taxon>
        <taxon>Vertebrata</taxon>
        <taxon>Euteleostomi</taxon>
        <taxon>Coelacanthiformes</taxon>
        <taxon>Coelacanthidae</taxon>
        <taxon>Latimeria</taxon>
    </lineage>
</organism>
<protein>
    <recommendedName>
        <fullName evidence="3">Endonuclease/exonuclease/phosphatase domain-containing protein</fullName>
    </recommendedName>
</protein>
<dbReference type="InterPro" id="IPR027124">
    <property type="entry name" value="Swc5/CFDP1/2"/>
</dbReference>
<dbReference type="InterPro" id="IPR036691">
    <property type="entry name" value="Endo/exonu/phosph_ase_sf"/>
</dbReference>
<dbReference type="GeneTree" id="ENSGT00940000154988"/>
<dbReference type="SUPFAM" id="SSF56219">
    <property type="entry name" value="DNase I-like"/>
    <property type="match status" value="1"/>
</dbReference>
<dbReference type="Ensembl" id="ENSLACT00000007892.1">
    <property type="protein sequence ID" value="ENSLACP00000007826.1"/>
    <property type="gene ID" value="ENSLACG00000006931.1"/>
</dbReference>
<keyword evidence="2" id="KW-1185">Reference proteome</keyword>
<dbReference type="PANTHER" id="PTHR23227">
    <property type="entry name" value="BUCENTAUR RELATED"/>
    <property type="match status" value="1"/>
</dbReference>
<accession>H3ADV5</accession>
<evidence type="ECO:0000313" key="2">
    <source>
        <dbReference type="Proteomes" id="UP000008672"/>
    </source>
</evidence>
<sequence length="219" mass="24499">NIEVAALSETRLTDEGQLTKTSGGYTFFKGKEHGGKQSGVGFVIHTKLVSELDSIPKGISDQLMLMRILLKYNKQVTLVSAYIATKSCNTEDKETFYSDLHRIVSATPNAEKLIFMGTFSAWVGADYTVCNGVTGKHGVGSMNSNGLLLLSKCNKHQLTITDIISKEMTWMHPGSEHWHLIDYITVRQRDVQDVLCWMNHWLIRSKQFLVISPCCTVLV</sequence>
<dbReference type="STRING" id="7897.ENSLACP00000007826"/>
<reference evidence="2" key="1">
    <citation type="submission" date="2011-08" db="EMBL/GenBank/DDBJ databases">
        <title>The draft genome of Latimeria chalumnae.</title>
        <authorList>
            <person name="Di Palma F."/>
            <person name="Alfoldi J."/>
            <person name="Johnson J."/>
            <person name="Berlin A."/>
            <person name="Gnerre S."/>
            <person name="Jaffe D."/>
            <person name="MacCallum I."/>
            <person name="Young S."/>
            <person name="Walker B.J."/>
            <person name="Lander E."/>
            <person name="Lindblad-Toh K."/>
        </authorList>
    </citation>
    <scope>NUCLEOTIDE SEQUENCE [LARGE SCALE GENOMIC DNA]</scope>
    <source>
        <strain evidence="2">Wild caught</strain>
    </source>
</reference>
<dbReference type="PANTHER" id="PTHR23227:SF84">
    <property type="entry name" value="ENDONUCLEASE_EXONUCLEASE_PHOSPHATASE DOMAIN-CONTAINING PROTEIN"/>
    <property type="match status" value="1"/>
</dbReference>
<dbReference type="Gene3D" id="3.60.10.10">
    <property type="entry name" value="Endonuclease/exonuclease/phosphatase"/>
    <property type="match status" value="1"/>
</dbReference>
<dbReference type="eggNOG" id="KOG1075">
    <property type="taxonomic scope" value="Eukaryota"/>
</dbReference>
<evidence type="ECO:0008006" key="3">
    <source>
        <dbReference type="Google" id="ProtNLM"/>
    </source>
</evidence>
<dbReference type="EMBL" id="AFYH01040142">
    <property type="status" value="NOT_ANNOTATED_CDS"/>
    <property type="molecule type" value="Genomic_DNA"/>
</dbReference>
<proteinExistence type="predicted"/>
<dbReference type="HOGENOM" id="CLU_000680_8_2_1"/>
<dbReference type="EMBL" id="AFYH01040143">
    <property type="status" value="NOT_ANNOTATED_CDS"/>
    <property type="molecule type" value="Genomic_DNA"/>
</dbReference>
<name>H3ADV5_LATCH</name>
<reference evidence="1" key="3">
    <citation type="submission" date="2025-09" db="UniProtKB">
        <authorList>
            <consortium name="Ensembl"/>
        </authorList>
    </citation>
    <scope>IDENTIFICATION</scope>
</reference>
<dbReference type="Proteomes" id="UP000008672">
    <property type="component" value="Unassembled WGS sequence"/>
</dbReference>
<reference evidence="1" key="2">
    <citation type="submission" date="2025-08" db="UniProtKB">
        <authorList>
            <consortium name="Ensembl"/>
        </authorList>
    </citation>
    <scope>IDENTIFICATION</scope>
</reference>